<dbReference type="EMBL" id="AHOP02000054">
    <property type="protein sequence ID" value="EMO39479.1"/>
    <property type="molecule type" value="Genomic_DNA"/>
</dbReference>
<dbReference type="Proteomes" id="UP000012153">
    <property type="component" value="Unassembled WGS sequence"/>
</dbReference>
<evidence type="ECO:0000313" key="2">
    <source>
        <dbReference type="Proteomes" id="UP000012153"/>
    </source>
</evidence>
<name>M6UEI9_9LEPT</name>
<protein>
    <submittedName>
        <fullName evidence="1">Uncharacterized protein</fullName>
    </submittedName>
</protein>
<comment type="caution">
    <text evidence="1">The sequence shown here is derived from an EMBL/GenBank/DDBJ whole genome shotgun (WGS) entry which is preliminary data.</text>
</comment>
<dbReference type="AlphaFoldDB" id="M6UEI9"/>
<reference evidence="1 2" key="1">
    <citation type="submission" date="2013-01" db="EMBL/GenBank/DDBJ databases">
        <authorList>
            <person name="Harkins D.M."/>
            <person name="Durkin A.S."/>
            <person name="Brinkac L.M."/>
            <person name="Haft D.H."/>
            <person name="Selengut J.D."/>
            <person name="Sanka R."/>
            <person name="DePew J."/>
            <person name="Purushe J."/>
            <person name="Matthias M.A."/>
            <person name="Vinetz J.M."/>
            <person name="Sutton G.G."/>
            <person name="Nierman W.C."/>
            <person name="Fouts D.E."/>
        </authorList>
    </citation>
    <scope>NUCLEOTIDE SEQUENCE [LARGE SCALE GENOMIC DNA]</scope>
    <source>
        <strain evidence="1 2">ZUN142</strain>
    </source>
</reference>
<gene>
    <name evidence="1" type="ORF">LEP1GSC186_1185</name>
</gene>
<evidence type="ECO:0000313" key="1">
    <source>
        <dbReference type="EMBL" id="EMO39479.1"/>
    </source>
</evidence>
<organism evidence="1 2">
    <name type="scientific">Leptospira noguchii serovar Autumnalis str. ZUN142</name>
    <dbReference type="NCBI Taxonomy" id="1085540"/>
    <lineage>
        <taxon>Bacteria</taxon>
        <taxon>Pseudomonadati</taxon>
        <taxon>Spirochaetota</taxon>
        <taxon>Spirochaetia</taxon>
        <taxon>Leptospirales</taxon>
        <taxon>Leptospiraceae</taxon>
        <taxon>Leptospira</taxon>
    </lineage>
</organism>
<accession>M6UEI9</accession>
<proteinExistence type="predicted"/>
<sequence>MAAGFAQVFLRRTYIILELLKVLWFRLTELIQTTVPIK</sequence>